<dbReference type="EMBL" id="JABCYN010000025">
    <property type="protein sequence ID" value="KAF6011160.1"/>
    <property type="molecule type" value="Genomic_DNA"/>
</dbReference>
<gene>
    <name evidence="5" type="primary">YKE2</name>
    <name evidence="5" type="ORF">DEBR0S5_09450G</name>
    <name evidence="4" type="ORF">HII12_002754</name>
</gene>
<keyword evidence="2" id="KW-0143">Chaperone</keyword>
<evidence type="ECO:0000313" key="4">
    <source>
        <dbReference type="EMBL" id="KAF6011160.1"/>
    </source>
</evidence>
<feature type="coiled-coil region" evidence="3">
    <location>
        <begin position="68"/>
        <end position="95"/>
    </location>
</feature>
<evidence type="ECO:0000313" key="6">
    <source>
        <dbReference type="Proteomes" id="UP000478008"/>
    </source>
</evidence>
<dbReference type="AlphaFoldDB" id="A0A3F2Y8N8"/>
<dbReference type="GO" id="GO:0051082">
    <property type="term" value="F:unfolded protein binding"/>
    <property type="evidence" value="ECO:0007669"/>
    <property type="project" value="InterPro"/>
</dbReference>
<protein>
    <submittedName>
        <fullName evidence="5">DEBR0S5_09450g1_1</fullName>
    </submittedName>
</protein>
<reference evidence="4 7" key="2">
    <citation type="journal article" date="2020" name="Appl. Microbiol. Biotechnol.">
        <title>Targeted gene deletion in Brettanomyces bruxellensis with an expression-free CRISPR-Cas9 system.</title>
        <authorList>
            <person name="Varela C."/>
            <person name="Bartel C."/>
            <person name="Onetto C."/>
            <person name="Borneman A."/>
        </authorList>
    </citation>
    <scope>NUCLEOTIDE SEQUENCE [LARGE SCALE GENOMIC DNA]</scope>
    <source>
        <strain evidence="4 7">AWRI1613</strain>
    </source>
</reference>
<accession>A0A3F2Y8N8</accession>
<dbReference type="InterPro" id="IPR009053">
    <property type="entry name" value="Prefoldin"/>
</dbReference>
<dbReference type="GO" id="GO:0006457">
    <property type="term" value="P:protein folding"/>
    <property type="evidence" value="ECO:0007669"/>
    <property type="project" value="InterPro"/>
</dbReference>
<dbReference type="STRING" id="5007.A0A3F2Y8N8"/>
<dbReference type="GO" id="GO:0016272">
    <property type="term" value="C:prefoldin complex"/>
    <property type="evidence" value="ECO:0007669"/>
    <property type="project" value="InterPro"/>
</dbReference>
<dbReference type="Pfam" id="PF01920">
    <property type="entry name" value="Prefoldin_2"/>
    <property type="match status" value="1"/>
</dbReference>
<evidence type="ECO:0000256" key="1">
    <source>
        <dbReference type="ARBA" id="ARBA00008045"/>
    </source>
</evidence>
<reference evidence="5 6" key="1">
    <citation type="submission" date="2019-07" db="EMBL/GenBank/DDBJ databases">
        <authorList>
            <person name="Friedrich A."/>
            <person name="Schacherer J."/>
        </authorList>
    </citation>
    <scope>NUCLEOTIDE SEQUENCE [LARGE SCALE GENOMIC DNA]</scope>
</reference>
<evidence type="ECO:0000313" key="7">
    <source>
        <dbReference type="Proteomes" id="UP000568158"/>
    </source>
</evidence>
<dbReference type="GO" id="GO:0051087">
    <property type="term" value="F:protein-folding chaperone binding"/>
    <property type="evidence" value="ECO:0007669"/>
    <property type="project" value="TreeGrafter"/>
</dbReference>
<proteinExistence type="inferred from homology"/>
<feature type="coiled-coil region" evidence="3">
    <location>
        <begin position="4"/>
        <end position="31"/>
    </location>
</feature>
<dbReference type="Gene3D" id="1.10.287.370">
    <property type="match status" value="1"/>
</dbReference>
<name>A0A3F2Y8N8_DEKBR</name>
<keyword evidence="3" id="KW-0175">Coiled coil</keyword>
<dbReference type="FunFam" id="1.10.287.370:FF:000003">
    <property type="entry name" value="Prefoldin subunit 6"/>
    <property type="match status" value="1"/>
</dbReference>
<evidence type="ECO:0000313" key="5">
    <source>
        <dbReference type="EMBL" id="VUG19692.1"/>
    </source>
</evidence>
<dbReference type="GO" id="GO:0051131">
    <property type="term" value="P:chaperone-mediated protein complex assembly"/>
    <property type="evidence" value="ECO:0007669"/>
    <property type="project" value="TreeGrafter"/>
</dbReference>
<keyword evidence="6" id="KW-1185">Reference proteome</keyword>
<dbReference type="InterPro" id="IPR002777">
    <property type="entry name" value="PFD_beta-like"/>
</dbReference>
<evidence type="ECO:0000256" key="3">
    <source>
        <dbReference type="SAM" id="Coils"/>
    </source>
</evidence>
<dbReference type="Proteomes" id="UP000568158">
    <property type="component" value="Unassembled WGS sequence"/>
</dbReference>
<organism evidence="5 6">
    <name type="scientific">Dekkera bruxellensis</name>
    <name type="common">Brettanomyces custersii</name>
    <dbReference type="NCBI Taxonomy" id="5007"/>
    <lineage>
        <taxon>Eukaryota</taxon>
        <taxon>Fungi</taxon>
        <taxon>Dikarya</taxon>
        <taxon>Ascomycota</taxon>
        <taxon>Saccharomycotina</taxon>
        <taxon>Pichiomycetes</taxon>
        <taxon>Pichiales</taxon>
        <taxon>Pichiaceae</taxon>
        <taxon>Brettanomyces</taxon>
    </lineage>
</organism>
<comment type="similarity">
    <text evidence="1">Belongs to the prefoldin subunit beta family.</text>
</comment>
<dbReference type="CDD" id="cd23161">
    <property type="entry name" value="Prefoldin_6"/>
    <property type="match status" value="1"/>
</dbReference>
<dbReference type="PANTHER" id="PTHR21431:SF0">
    <property type="entry name" value="PREFOLDIN SUBUNIT 6"/>
    <property type="match status" value="1"/>
</dbReference>
<dbReference type="Proteomes" id="UP000478008">
    <property type="component" value="Unassembled WGS sequence"/>
</dbReference>
<dbReference type="EMBL" id="CABFWN010000005">
    <property type="protein sequence ID" value="VUG19692.1"/>
    <property type="molecule type" value="Genomic_DNA"/>
</dbReference>
<evidence type="ECO:0000256" key="2">
    <source>
        <dbReference type="ARBA" id="ARBA00023186"/>
    </source>
</evidence>
<dbReference type="GO" id="GO:0005737">
    <property type="term" value="C:cytoplasm"/>
    <property type="evidence" value="ECO:0007669"/>
    <property type="project" value="TreeGrafter"/>
</dbReference>
<dbReference type="SUPFAM" id="SSF46579">
    <property type="entry name" value="Prefoldin"/>
    <property type="match status" value="1"/>
</dbReference>
<dbReference type="PANTHER" id="PTHR21431">
    <property type="entry name" value="PREFOLDIN SUBUNIT 6"/>
    <property type="match status" value="1"/>
</dbReference>
<sequence length="121" mass="14043">MSAIEQLSKQYNQVQSELNKLVASRQKLETQLQENKIVKEEFDKLKSGTKIYKLIGPVLLPQDQDEAKSNVEKRLDFIKREITRAEESIKKEQSKFTQSRDALVKARTEKMRESAKAMKSN</sequence>